<dbReference type="InterPro" id="IPR011910">
    <property type="entry name" value="RfaF"/>
</dbReference>
<evidence type="ECO:0000256" key="3">
    <source>
        <dbReference type="ARBA" id="ARBA00043995"/>
    </source>
</evidence>
<name>A0A7V5H4L4_CALAY</name>
<organism evidence="6">
    <name type="scientific">Caldithrix abyssi</name>
    <dbReference type="NCBI Taxonomy" id="187145"/>
    <lineage>
        <taxon>Bacteria</taxon>
        <taxon>Pseudomonadati</taxon>
        <taxon>Calditrichota</taxon>
        <taxon>Calditrichia</taxon>
        <taxon>Calditrichales</taxon>
        <taxon>Calditrichaceae</taxon>
        <taxon>Caldithrix</taxon>
    </lineage>
</organism>
<dbReference type="GO" id="GO:0005829">
    <property type="term" value="C:cytosol"/>
    <property type="evidence" value="ECO:0007669"/>
    <property type="project" value="TreeGrafter"/>
</dbReference>
<dbReference type="EMBL" id="DRTD01000085">
    <property type="protein sequence ID" value="HHE54363.1"/>
    <property type="molecule type" value="Genomic_DNA"/>
</dbReference>
<dbReference type="Gene3D" id="3.40.50.2000">
    <property type="entry name" value="Glycogen Phosphorylase B"/>
    <property type="match status" value="2"/>
</dbReference>
<evidence type="ECO:0000313" key="6">
    <source>
        <dbReference type="EMBL" id="HHE54363.1"/>
    </source>
</evidence>
<evidence type="ECO:0000256" key="2">
    <source>
        <dbReference type="ARBA" id="ARBA00022679"/>
    </source>
</evidence>
<evidence type="ECO:0000256" key="4">
    <source>
        <dbReference type="ARBA" id="ARBA00044042"/>
    </source>
</evidence>
<accession>A0A7V5H4L4</accession>
<comment type="catalytic activity">
    <reaction evidence="5">
        <text>an L-alpha-D-Hep-(1-&gt;5)-[alpha-Kdo-(2-&gt;4)]-alpha-Kdo-(2-&gt;6)-lipid A + ADP-L-glycero-beta-D-manno-heptose = an L-alpha-D-Hep-(1-&gt;3)-L-alpha-D-Hep-(1-&gt;5)-[alpha-Kdo-(2-&gt;4)]-alpha-Kdo-(2-&gt;6)-lipid A + ADP + H(+)</text>
        <dbReference type="Rhea" id="RHEA:74071"/>
        <dbReference type="ChEBI" id="CHEBI:15378"/>
        <dbReference type="ChEBI" id="CHEBI:61506"/>
        <dbReference type="ChEBI" id="CHEBI:193068"/>
        <dbReference type="ChEBI" id="CHEBI:193069"/>
        <dbReference type="ChEBI" id="CHEBI:456216"/>
        <dbReference type="EC" id="2.4.99.24"/>
    </reaction>
</comment>
<dbReference type="SUPFAM" id="SSF53756">
    <property type="entry name" value="UDP-Glycosyltransferase/glycogen phosphorylase"/>
    <property type="match status" value="1"/>
</dbReference>
<dbReference type="InterPro" id="IPR002201">
    <property type="entry name" value="Glyco_trans_9"/>
</dbReference>
<dbReference type="EC" id="2.4.99.24" evidence="4"/>
<reference evidence="6" key="1">
    <citation type="journal article" date="2020" name="mSystems">
        <title>Genome- and Community-Level Interaction Insights into Carbon Utilization and Element Cycling Functions of Hydrothermarchaeota in Hydrothermal Sediment.</title>
        <authorList>
            <person name="Zhou Z."/>
            <person name="Liu Y."/>
            <person name="Xu W."/>
            <person name="Pan J."/>
            <person name="Luo Z.H."/>
            <person name="Li M."/>
        </authorList>
    </citation>
    <scope>NUCLEOTIDE SEQUENCE [LARGE SCALE GENOMIC DNA]</scope>
    <source>
        <strain evidence="6">HyVt-76</strain>
    </source>
</reference>
<comment type="caution">
    <text evidence="6">The sequence shown here is derived from an EMBL/GenBank/DDBJ whole genome shotgun (WGS) entry which is preliminary data.</text>
</comment>
<dbReference type="PANTHER" id="PTHR30160">
    <property type="entry name" value="TETRAACYLDISACCHARIDE 4'-KINASE-RELATED"/>
    <property type="match status" value="1"/>
</dbReference>
<dbReference type="GO" id="GO:0009244">
    <property type="term" value="P:lipopolysaccharide core region biosynthetic process"/>
    <property type="evidence" value="ECO:0007669"/>
    <property type="project" value="TreeGrafter"/>
</dbReference>
<dbReference type="NCBIfam" id="TIGR02195">
    <property type="entry name" value="heptsyl_trn_II"/>
    <property type="match status" value="1"/>
</dbReference>
<proteinExistence type="inferred from homology"/>
<dbReference type="PANTHER" id="PTHR30160:SF1">
    <property type="entry name" value="LIPOPOLYSACCHARIDE 1,2-N-ACETYLGLUCOSAMINETRANSFERASE-RELATED"/>
    <property type="match status" value="1"/>
</dbReference>
<protein>
    <recommendedName>
        <fullName evidence="4">lipopolysaccharide heptosyltransferase II</fullName>
        <ecNumber evidence="4">2.4.99.24</ecNumber>
    </recommendedName>
</protein>
<keyword evidence="2" id="KW-0808">Transferase</keyword>
<dbReference type="InterPro" id="IPR051199">
    <property type="entry name" value="LPS_LOS_Heptosyltrfase"/>
</dbReference>
<sequence length="340" mass="38677">MRRQMEYQRILLVQTAYLGDVILTTPLIRAIKQVFSQATLDVLVIPQTAGALANNSHIDQLILFDKRRQKWPAFKDVLRILKARHYDLAISPHSSFTTGLLLKLSGIPQRVGFKRLPIRYFLTQQVTMPQADFTIEKYLALLQPFSNQSFPIQTELFPSPEDKELANQLMKKLDKGKPTIAIAPGSVWPTKRWPAEYYTQLIASLKQPFNLVFIGSKDEQYLCQQIIDQAGAEQAINLAGELSILQSAAMIENCDLMICNDSGALHMANAMQTDVFAFFGPTVRSFGFFPFRPQDRVFEIADLNCRPCGKHGHKECPEGHFRCMLEIKPEMVLQAIKERF</sequence>
<gene>
    <name evidence="6" type="primary">waaF</name>
    <name evidence="6" type="ORF">ENL21_01175</name>
</gene>
<keyword evidence="1" id="KW-0328">Glycosyltransferase</keyword>
<dbReference type="Pfam" id="PF01075">
    <property type="entry name" value="Glyco_transf_9"/>
    <property type="match status" value="1"/>
</dbReference>
<dbReference type="AlphaFoldDB" id="A0A7V5H4L4"/>
<comment type="similarity">
    <text evidence="3">Belongs to the glycosyltransferase 9 family.</text>
</comment>
<dbReference type="GO" id="GO:0008713">
    <property type="term" value="F:ADP-heptose-lipopolysaccharide heptosyltransferase activity"/>
    <property type="evidence" value="ECO:0007669"/>
    <property type="project" value="UniProtKB-EC"/>
</dbReference>
<dbReference type="Proteomes" id="UP000886111">
    <property type="component" value="Unassembled WGS sequence"/>
</dbReference>
<evidence type="ECO:0000256" key="5">
    <source>
        <dbReference type="ARBA" id="ARBA00047503"/>
    </source>
</evidence>
<evidence type="ECO:0000256" key="1">
    <source>
        <dbReference type="ARBA" id="ARBA00022676"/>
    </source>
</evidence>
<dbReference type="CDD" id="cd03789">
    <property type="entry name" value="GT9_LPS_heptosyltransferase"/>
    <property type="match status" value="1"/>
</dbReference>